<proteinExistence type="predicted"/>
<accession>A0A8J2LJ10</accession>
<sequence>MANPPDKCCIESPAHVRPTTELVPIPVSPDSLREGRASYNSRVDTHSNCRFLLSKNLQEYLLKGSRVIKQIKQAVLTV</sequence>
<organism evidence="1 2">
    <name type="scientific">Allacma fusca</name>
    <dbReference type="NCBI Taxonomy" id="39272"/>
    <lineage>
        <taxon>Eukaryota</taxon>
        <taxon>Metazoa</taxon>
        <taxon>Ecdysozoa</taxon>
        <taxon>Arthropoda</taxon>
        <taxon>Hexapoda</taxon>
        <taxon>Collembola</taxon>
        <taxon>Symphypleona</taxon>
        <taxon>Sminthuridae</taxon>
        <taxon>Allacma</taxon>
    </lineage>
</organism>
<keyword evidence="2" id="KW-1185">Reference proteome</keyword>
<comment type="caution">
    <text evidence="1">The sequence shown here is derived from an EMBL/GenBank/DDBJ whole genome shotgun (WGS) entry which is preliminary data.</text>
</comment>
<evidence type="ECO:0000313" key="2">
    <source>
        <dbReference type="Proteomes" id="UP000708208"/>
    </source>
</evidence>
<gene>
    <name evidence="1" type="ORF">AFUS01_LOCUS43559</name>
</gene>
<name>A0A8J2LJ10_9HEXA</name>
<dbReference type="EMBL" id="CAJVCH010570084">
    <property type="protein sequence ID" value="CAG7834009.1"/>
    <property type="molecule type" value="Genomic_DNA"/>
</dbReference>
<evidence type="ECO:0000313" key="1">
    <source>
        <dbReference type="EMBL" id="CAG7834009.1"/>
    </source>
</evidence>
<protein>
    <submittedName>
        <fullName evidence="1">Uncharacterized protein</fullName>
    </submittedName>
</protein>
<dbReference type="Proteomes" id="UP000708208">
    <property type="component" value="Unassembled WGS sequence"/>
</dbReference>
<dbReference type="AlphaFoldDB" id="A0A8J2LJ10"/>
<reference evidence="1" key="1">
    <citation type="submission" date="2021-06" db="EMBL/GenBank/DDBJ databases">
        <authorList>
            <person name="Hodson N. C."/>
            <person name="Mongue J. A."/>
            <person name="Jaron S. K."/>
        </authorList>
    </citation>
    <scope>NUCLEOTIDE SEQUENCE</scope>
</reference>